<keyword evidence="1" id="KW-0805">Transcription regulation</keyword>
<evidence type="ECO:0000259" key="4">
    <source>
        <dbReference type="PROSITE" id="PS50943"/>
    </source>
</evidence>
<dbReference type="SUPFAM" id="SSF51182">
    <property type="entry name" value="RmlC-like cupins"/>
    <property type="match status" value="1"/>
</dbReference>
<proteinExistence type="predicted"/>
<dbReference type="InterPro" id="IPR013096">
    <property type="entry name" value="Cupin_2"/>
</dbReference>
<gene>
    <name evidence="5" type="ORF">HZF24_10845</name>
</gene>
<dbReference type="InterPro" id="IPR001387">
    <property type="entry name" value="Cro/C1-type_HTH"/>
</dbReference>
<sequence>MDNLLINIGSTLKKTRTEKGLTLEAASNLTGVSKAMLGQIERTESTPTVSTLWKIATGLKIPFSELLDDKSDEDSALFIDNVDPVYESEGKMILYNVFPFNPLAGFEYFYIKMLPGANHTSSPHKASTEEYVVVTKGTLEMIIKKKKYVLKAPSAIFFKADEIHSYSNPYDEEAIFQNVVRY</sequence>
<evidence type="ECO:0000256" key="2">
    <source>
        <dbReference type="ARBA" id="ARBA00023125"/>
    </source>
</evidence>
<keyword evidence="3" id="KW-0804">Transcription</keyword>
<dbReference type="Proteomes" id="UP000611629">
    <property type="component" value="Unassembled WGS sequence"/>
</dbReference>
<keyword evidence="6" id="KW-1185">Reference proteome</keyword>
<organism evidence="5 6">
    <name type="scientific">Sedimentibacter hydroxybenzoicus DSM 7310</name>
    <dbReference type="NCBI Taxonomy" id="1123245"/>
    <lineage>
        <taxon>Bacteria</taxon>
        <taxon>Bacillati</taxon>
        <taxon>Bacillota</taxon>
        <taxon>Tissierellia</taxon>
        <taxon>Sedimentibacter</taxon>
    </lineage>
</organism>
<keyword evidence="2" id="KW-0238">DNA-binding</keyword>
<dbReference type="GO" id="GO:0003700">
    <property type="term" value="F:DNA-binding transcription factor activity"/>
    <property type="evidence" value="ECO:0007669"/>
    <property type="project" value="TreeGrafter"/>
</dbReference>
<comment type="caution">
    <text evidence="5">The sequence shown here is derived from an EMBL/GenBank/DDBJ whole genome shotgun (WGS) entry which is preliminary data.</text>
</comment>
<evidence type="ECO:0000256" key="1">
    <source>
        <dbReference type="ARBA" id="ARBA00023015"/>
    </source>
</evidence>
<reference evidence="5" key="1">
    <citation type="submission" date="2020-07" db="EMBL/GenBank/DDBJ databases">
        <title>Genomic analysis of a strain of Sedimentibacter Hydroxybenzoicus DSM7310.</title>
        <authorList>
            <person name="Ma S."/>
        </authorList>
    </citation>
    <scope>NUCLEOTIDE SEQUENCE</scope>
    <source>
        <strain evidence="5">DSM 7310</strain>
    </source>
</reference>
<dbReference type="Gene3D" id="2.60.120.10">
    <property type="entry name" value="Jelly Rolls"/>
    <property type="match status" value="1"/>
</dbReference>
<dbReference type="PROSITE" id="PS50943">
    <property type="entry name" value="HTH_CROC1"/>
    <property type="match status" value="1"/>
</dbReference>
<dbReference type="SMART" id="SM00530">
    <property type="entry name" value="HTH_XRE"/>
    <property type="match status" value="1"/>
</dbReference>
<dbReference type="InterPro" id="IPR050807">
    <property type="entry name" value="TransReg_Diox_bact_type"/>
</dbReference>
<dbReference type="Pfam" id="PF07883">
    <property type="entry name" value="Cupin_2"/>
    <property type="match status" value="1"/>
</dbReference>
<dbReference type="RefSeq" id="WP_179238334.1">
    <property type="nucleotide sequence ID" value="NZ_JACBNQ010000011.1"/>
</dbReference>
<dbReference type="InterPro" id="IPR010982">
    <property type="entry name" value="Lambda_DNA-bd_dom_sf"/>
</dbReference>
<dbReference type="EMBL" id="JACBNQ010000011">
    <property type="protein sequence ID" value="NYB74632.1"/>
    <property type="molecule type" value="Genomic_DNA"/>
</dbReference>
<dbReference type="InterPro" id="IPR011051">
    <property type="entry name" value="RmlC_Cupin_sf"/>
</dbReference>
<dbReference type="SUPFAM" id="SSF47413">
    <property type="entry name" value="lambda repressor-like DNA-binding domains"/>
    <property type="match status" value="1"/>
</dbReference>
<dbReference type="Gene3D" id="1.10.260.40">
    <property type="entry name" value="lambda repressor-like DNA-binding domains"/>
    <property type="match status" value="1"/>
</dbReference>
<dbReference type="Pfam" id="PF01381">
    <property type="entry name" value="HTH_3"/>
    <property type="match status" value="1"/>
</dbReference>
<name>A0A974GWL5_SEDHY</name>
<protein>
    <submittedName>
        <fullName evidence="5">Helix-turn-helix transcriptional regulator</fullName>
    </submittedName>
</protein>
<accession>A0A974GWL5</accession>
<dbReference type="CDD" id="cd02209">
    <property type="entry name" value="cupin_XRE_C"/>
    <property type="match status" value="1"/>
</dbReference>
<dbReference type="InterPro" id="IPR014710">
    <property type="entry name" value="RmlC-like_jellyroll"/>
</dbReference>
<dbReference type="CDD" id="cd00093">
    <property type="entry name" value="HTH_XRE"/>
    <property type="match status" value="1"/>
</dbReference>
<evidence type="ECO:0000256" key="3">
    <source>
        <dbReference type="ARBA" id="ARBA00023163"/>
    </source>
</evidence>
<dbReference type="GO" id="GO:0005829">
    <property type="term" value="C:cytosol"/>
    <property type="evidence" value="ECO:0007669"/>
    <property type="project" value="TreeGrafter"/>
</dbReference>
<evidence type="ECO:0000313" key="5">
    <source>
        <dbReference type="EMBL" id="NYB74632.1"/>
    </source>
</evidence>
<feature type="domain" description="HTH cro/C1-type" evidence="4">
    <location>
        <begin position="12"/>
        <end position="66"/>
    </location>
</feature>
<dbReference type="PANTHER" id="PTHR46797">
    <property type="entry name" value="HTH-TYPE TRANSCRIPTIONAL REGULATOR"/>
    <property type="match status" value="1"/>
</dbReference>
<evidence type="ECO:0000313" key="6">
    <source>
        <dbReference type="Proteomes" id="UP000611629"/>
    </source>
</evidence>
<dbReference type="PANTHER" id="PTHR46797:SF23">
    <property type="entry name" value="HTH-TYPE TRANSCRIPTIONAL REGULATOR SUTR"/>
    <property type="match status" value="1"/>
</dbReference>
<dbReference type="AlphaFoldDB" id="A0A974GWL5"/>
<dbReference type="GO" id="GO:0003677">
    <property type="term" value="F:DNA binding"/>
    <property type="evidence" value="ECO:0007669"/>
    <property type="project" value="UniProtKB-KW"/>
</dbReference>